<dbReference type="AlphaFoldDB" id="A0A6J5YAB1"/>
<organism evidence="3">
    <name type="scientific">freshwater metagenome</name>
    <dbReference type="NCBI Taxonomy" id="449393"/>
    <lineage>
        <taxon>unclassified sequences</taxon>
        <taxon>metagenomes</taxon>
        <taxon>ecological metagenomes</taxon>
    </lineage>
</organism>
<dbReference type="InterPro" id="IPR012340">
    <property type="entry name" value="NA-bd_OB-fold"/>
</dbReference>
<feature type="compositionally biased region" description="Basic and acidic residues" evidence="1">
    <location>
        <begin position="226"/>
        <end position="238"/>
    </location>
</feature>
<protein>
    <submittedName>
        <fullName evidence="3">Unannotated protein</fullName>
    </submittedName>
</protein>
<feature type="domain" description="S1 motif" evidence="2">
    <location>
        <begin position="257"/>
        <end position="325"/>
    </location>
</feature>
<evidence type="ECO:0000259" key="2">
    <source>
        <dbReference type="PROSITE" id="PS50126"/>
    </source>
</evidence>
<feature type="compositionally biased region" description="Basic and acidic residues" evidence="1">
    <location>
        <begin position="389"/>
        <end position="400"/>
    </location>
</feature>
<dbReference type="PROSITE" id="PS50126">
    <property type="entry name" value="S1"/>
    <property type="match status" value="1"/>
</dbReference>
<dbReference type="GO" id="GO:0030527">
    <property type="term" value="F:structural constituent of chromatin"/>
    <property type="evidence" value="ECO:0007669"/>
    <property type="project" value="InterPro"/>
</dbReference>
<feature type="compositionally biased region" description="Basic residues" evidence="1">
    <location>
        <begin position="401"/>
        <end position="504"/>
    </location>
</feature>
<evidence type="ECO:0000256" key="1">
    <source>
        <dbReference type="SAM" id="MobiDB-lite"/>
    </source>
</evidence>
<dbReference type="GO" id="GO:0030261">
    <property type="term" value="P:chromosome condensation"/>
    <property type="evidence" value="ECO:0007669"/>
    <property type="project" value="InterPro"/>
</dbReference>
<feature type="compositionally biased region" description="Polar residues" evidence="1">
    <location>
        <begin position="180"/>
        <end position="191"/>
    </location>
</feature>
<dbReference type="Gene3D" id="3.40.50.11980">
    <property type="match status" value="1"/>
</dbReference>
<dbReference type="EMBL" id="CAFBNC010000001">
    <property type="protein sequence ID" value="CAB4920665.1"/>
    <property type="molecule type" value="Genomic_DNA"/>
</dbReference>
<feature type="region of interest" description="Disordered" evidence="1">
    <location>
        <begin position="332"/>
        <end position="371"/>
    </location>
</feature>
<feature type="compositionally biased region" description="Polar residues" evidence="1">
    <location>
        <begin position="348"/>
        <end position="358"/>
    </location>
</feature>
<evidence type="ECO:0000313" key="4">
    <source>
        <dbReference type="EMBL" id="CAB4920665.1"/>
    </source>
</evidence>
<feature type="region of interest" description="Disordered" evidence="1">
    <location>
        <begin position="140"/>
        <end position="239"/>
    </location>
</feature>
<dbReference type="SUPFAM" id="SSF50249">
    <property type="entry name" value="Nucleic acid-binding proteins"/>
    <property type="match status" value="1"/>
</dbReference>
<dbReference type="Gene3D" id="2.40.50.140">
    <property type="entry name" value="Nucleic acid-binding proteins"/>
    <property type="match status" value="1"/>
</dbReference>
<dbReference type="Pfam" id="PF11977">
    <property type="entry name" value="RNase_Zc3h12a"/>
    <property type="match status" value="1"/>
</dbReference>
<dbReference type="InterPro" id="IPR021869">
    <property type="entry name" value="RNase_Zc3h12_NYN"/>
</dbReference>
<dbReference type="GO" id="GO:0003677">
    <property type="term" value="F:DNA binding"/>
    <property type="evidence" value="ECO:0007669"/>
    <property type="project" value="InterPro"/>
</dbReference>
<reference evidence="3" key="1">
    <citation type="submission" date="2020-05" db="EMBL/GenBank/DDBJ databases">
        <authorList>
            <person name="Chiriac C."/>
            <person name="Salcher M."/>
            <person name="Ghai R."/>
            <person name="Kavagutti S V."/>
        </authorList>
    </citation>
    <scope>NUCLEOTIDE SEQUENCE</scope>
</reference>
<dbReference type="SMART" id="SM00316">
    <property type="entry name" value="S1"/>
    <property type="match status" value="1"/>
</dbReference>
<dbReference type="InterPro" id="IPR003029">
    <property type="entry name" value="S1_domain"/>
</dbReference>
<accession>A0A6J5YAB1</accession>
<evidence type="ECO:0000313" key="3">
    <source>
        <dbReference type="EMBL" id="CAB4322375.1"/>
    </source>
</evidence>
<feature type="compositionally biased region" description="Low complexity" evidence="1">
    <location>
        <begin position="201"/>
        <end position="225"/>
    </location>
</feature>
<dbReference type="Pfam" id="PF07382">
    <property type="entry name" value="HC2"/>
    <property type="match status" value="1"/>
</dbReference>
<proteinExistence type="predicted"/>
<dbReference type="InterPro" id="IPR009970">
    <property type="entry name" value="HC2"/>
</dbReference>
<feature type="region of interest" description="Disordered" evidence="1">
    <location>
        <begin position="388"/>
        <end position="504"/>
    </location>
</feature>
<gene>
    <name evidence="3" type="ORF">UFOPK1392_00109</name>
    <name evidence="4" type="ORF">UFOPK3733_00053</name>
</gene>
<sequence length="504" mass="54101">MIRSHVVVDGSNIATEGRTTPSLRQLDDAVTSFMEEHQVDTITVVVDATFPNRIDQSERAEYEAALLAGELVTPPAGTIGRGDAFILQVAEKVNATVLSNDSFQELHVARPWIFDEGRLIGGKPVPGVGWVFSLRTPVRGPVSRRTTRDARTKDRPRQQTEVTGVDQAETKSPRRRGAKSANTAIEKSNNGARDEQRGAPRSSNSTRGRSNNAETNANNNANNNELRGDRRGASRKPAEPLNEPLHFLEFVANHPIGSTLEGTVESFSSHGAYVRVGNARCYSPLKLLGDPAPRTARDVLKLGDVTTFAVFSIDTPRRGIDLALVLRAPSKSADVAPREQRNAKKSARNSADVTSVSAAQHIDPSDMEVSTAVAHDMSTHVDVVVGSAEQHHEHAEEAKMAVKKKAPAKKTAAKKAPAKKATAKKAPARKTAAKKAPARKTAAKKAPARKTTAKKAPARKTAAKKAPAKKTAAKRTVKKATAKKAPARKTAAKKAPAKRATGRR</sequence>
<name>A0A6J5YAB1_9ZZZZ</name>
<feature type="compositionally biased region" description="Basic and acidic residues" evidence="1">
    <location>
        <begin position="146"/>
        <end position="158"/>
    </location>
</feature>
<dbReference type="EMBL" id="CAEMXZ010000002">
    <property type="protein sequence ID" value="CAB4322375.1"/>
    <property type="molecule type" value="Genomic_DNA"/>
</dbReference>